<dbReference type="EMBL" id="FR824187">
    <property type="protein sequence ID" value="CCA22061.1"/>
    <property type="molecule type" value="Genomic_DNA"/>
</dbReference>
<organism evidence="1">
    <name type="scientific">Albugo laibachii Nc14</name>
    <dbReference type="NCBI Taxonomy" id="890382"/>
    <lineage>
        <taxon>Eukaryota</taxon>
        <taxon>Sar</taxon>
        <taxon>Stramenopiles</taxon>
        <taxon>Oomycota</taxon>
        <taxon>Peronosporomycetes</taxon>
        <taxon>Albuginales</taxon>
        <taxon>Albuginaceae</taxon>
        <taxon>Albugo</taxon>
    </lineage>
</organism>
<protein>
    <submittedName>
        <fullName evidence="1">AlNc14C142G7288 protein</fullName>
    </submittedName>
</protein>
<sequence length="171" mass="17933">MKRSLIFIKAQLHGSNGVYPFVLNWAWISRYHVQLPLPDSWLVCFEVIWSFEVDSEAADSVFDSPDFATGASAIGWVGGGGLGIVCSPLIFLEGELVAGIGDRLLVDAGVDDGPDRITGPSAVVDGGGGVGVDVDGSSTAKAENGSVTATAMDTIWTILEICIGFLSSRKL</sequence>
<name>F0WL99_9STRA</name>
<evidence type="ECO:0000313" key="1">
    <source>
        <dbReference type="EMBL" id="CCA22061.1"/>
    </source>
</evidence>
<dbReference type="HOGENOM" id="CLU_1565729_0_0_1"/>
<dbReference type="AlphaFoldDB" id="F0WL99"/>
<reference evidence="1" key="2">
    <citation type="submission" date="2011-02" db="EMBL/GenBank/DDBJ databases">
        <authorList>
            <person name="MacLean D."/>
        </authorList>
    </citation>
    <scope>NUCLEOTIDE SEQUENCE</scope>
</reference>
<accession>F0WL99</accession>
<reference evidence="1" key="1">
    <citation type="journal article" date="2011" name="PLoS Biol.">
        <title>Gene gain and loss during evolution of obligate parasitism in the white rust pathogen of Arabidopsis thaliana.</title>
        <authorList>
            <person name="Kemen E."/>
            <person name="Gardiner A."/>
            <person name="Schultz-Larsen T."/>
            <person name="Kemen A.C."/>
            <person name="Balmuth A.L."/>
            <person name="Robert-Seilaniantz A."/>
            <person name="Bailey K."/>
            <person name="Holub E."/>
            <person name="Studholme D.J."/>
            <person name="Maclean D."/>
            <person name="Jones J.D."/>
        </authorList>
    </citation>
    <scope>NUCLEOTIDE SEQUENCE</scope>
</reference>
<proteinExistence type="predicted"/>
<gene>
    <name evidence="1" type="primary">AlNc14C142G7288</name>
    <name evidence="1" type="ORF">ALNC14_082040</name>
</gene>